<dbReference type="eggNOG" id="COG1403">
    <property type="taxonomic scope" value="Bacteria"/>
</dbReference>
<protein>
    <submittedName>
        <fullName evidence="1">Uncharacterized protein</fullName>
    </submittedName>
</protein>
<dbReference type="CDD" id="cd00085">
    <property type="entry name" value="HNHc"/>
    <property type="match status" value="1"/>
</dbReference>
<gene>
    <name evidence="1" type="ordered locus">SpiGrapes_0856</name>
</gene>
<dbReference type="InterPro" id="IPR003615">
    <property type="entry name" value="HNH_nuc"/>
</dbReference>
<accession>G8QQQ2</accession>
<dbReference type="HOGENOM" id="CLU_1146610_0_0_12"/>
<dbReference type="STRING" id="158190.SpiGrapes_0856"/>
<name>G8QQQ2_SPHPG</name>
<dbReference type="OrthoDB" id="378745at2"/>
<dbReference type="EMBL" id="CP003155">
    <property type="protein sequence ID" value="AEV28683.1"/>
    <property type="molecule type" value="Genomic_DNA"/>
</dbReference>
<organism evidence="1 2">
    <name type="scientific">Sphaerochaeta pleomorpha (strain ATCC BAA-1885 / DSM 22778 / Grapes)</name>
    <dbReference type="NCBI Taxonomy" id="158190"/>
    <lineage>
        <taxon>Bacteria</taxon>
        <taxon>Pseudomonadati</taxon>
        <taxon>Spirochaetota</taxon>
        <taxon>Spirochaetia</taxon>
        <taxon>Spirochaetales</taxon>
        <taxon>Sphaerochaetaceae</taxon>
        <taxon>Sphaerochaeta</taxon>
    </lineage>
</organism>
<dbReference type="RefSeq" id="WP_014269532.1">
    <property type="nucleotide sequence ID" value="NC_016633.1"/>
</dbReference>
<evidence type="ECO:0000313" key="1">
    <source>
        <dbReference type="EMBL" id="AEV28683.1"/>
    </source>
</evidence>
<dbReference type="Proteomes" id="UP000005632">
    <property type="component" value="Chromosome"/>
</dbReference>
<reference evidence="1 2" key="1">
    <citation type="submission" date="2011-11" db="EMBL/GenBank/DDBJ databases">
        <title>Complete sequence of Spirochaeta sp. grapes.</title>
        <authorList>
            <consortium name="US DOE Joint Genome Institute"/>
            <person name="Lucas S."/>
            <person name="Han J."/>
            <person name="Lapidus A."/>
            <person name="Cheng J.-F."/>
            <person name="Goodwin L."/>
            <person name="Pitluck S."/>
            <person name="Peters L."/>
            <person name="Ovchinnikova G."/>
            <person name="Munk A.C."/>
            <person name="Detter J.C."/>
            <person name="Han C."/>
            <person name="Tapia R."/>
            <person name="Land M."/>
            <person name="Hauser L."/>
            <person name="Kyrpides N."/>
            <person name="Ivanova N."/>
            <person name="Pagani I."/>
            <person name="Ritalahtilisa K."/>
            <person name="Loeffler F."/>
            <person name="Woyke T."/>
        </authorList>
    </citation>
    <scope>NUCLEOTIDE SEQUENCE [LARGE SCALE GENOMIC DNA]</scope>
    <source>
        <strain evidence="2">ATCC BAA-1885 / DSM 22778 / Grapes</strain>
    </source>
</reference>
<dbReference type="AlphaFoldDB" id="G8QQQ2"/>
<sequence length="242" mass="27963">MQQEYFGLYLKNVKKVSEATIDHYFRSLRKITAILRDMGYPQIESLYDIDSYSQLLEIKQALTENPIFVTLNDKGHRMYSSGFVSYMEFAEGKDFLIHPSSLSLIDCPCPVKQPTIAKQTVLQSRDRIMVRQVFQASDYHCEIDGGHQTFISQSLHRQYVEGHHLIPLAVQNEIDTSLDVYANILALCPTCHRFLHFGLKDEKKKVLEHIFECRQDRLNDSGIKLGRKEFLELVEPSRAYAG</sequence>
<keyword evidence="2" id="KW-1185">Reference proteome</keyword>
<proteinExistence type="predicted"/>
<dbReference type="KEGG" id="sgp:SpiGrapes_0856"/>
<evidence type="ECO:0000313" key="2">
    <source>
        <dbReference type="Proteomes" id="UP000005632"/>
    </source>
</evidence>